<dbReference type="STRING" id="861298.SAMN04488136_13522"/>
<dbReference type="InterPro" id="IPR050275">
    <property type="entry name" value="PGM_Phosphatase"/>
</dbReference>
<dbReference type="InterPro" id="IPR013078">
    <property type="entry name" value="His_Pase_superF_clade-1"/>
</dbReference>
<dbReference type="GO" id="GO:0005737">
    <property type="term" value="C:cytoplasm"/>
    <property type="evidence" value="ECO:0007669"/>
    <property type="project" value="TreeGrafter"/>
</dbReference>
<dbReference type="Gene3D" id="3.40.50.1240">
    <property type="entry name" value="Phosphoglycerate mutase-like"/>
    <property type="match status" value="1"/>
</dbReference>
<dbReference type="SUPFAM" id="SSF53254">
    <property type="entry name" value="Phosphoglycerate mutase-like"/>
    <property type="match status" value="1"/>
</dbReference>
<sequence>MEILFVRHGVPDYRLCDERQMTQLEKDYAPLDRRYLDEIKALSLNPEFQNSSVVIASPYTRALQTAELINRELKLELFVEHDLREWRADLAGGYLDLQERDRRWHEYRQALKSGEPITSHDYESAAELKRRTLDVLERYQGYRKVIVVSHFNVLESLIGFQPQGIGCGQYYRFSLDDVRL</sequence>
<dbReference type="RefSeq" id="WP_093278784.1">
    <property type="nucleotide sequence ID" value="NZ_FNDD01000035.1"/>
</dbReference>
<dbReference type="OrthoDB" id="9781415at2"/>
<protein>
    <submittedName>
        <fullName evidence="1">Broad specificity phosphatase PhoE</fullName>
    </submittedName>
</protein>
<gene>
    <name evidence="1" type="ORF">SAMN04488136_13522</name>
</gene>
<dbReference type="InterPro" id="IPR029033">
    <property type="entry name" value="His_PPase_superfam"/>
</dbReference>
<dbReference type="GO" id="GO:0016791">
    <property type="term" value="F:phosphatase activity"/>
    <property type="evidence" value="ECO:0007669"/>
    <property type="project" value="TreeGrafter"/>
</dbReference>
<dbReference type="Pfam" id="PF00300">
    <property type="entry name" value="His_Phos_1"/>
    <property type="match status" value="1"/>
</dbReference>
<dbReference type="EMBL" id="FNDD01000035">
    <property type="protein sequence ID" value="SDH90570.1"/>
    <property type="molecule type" value="Genomic_DNA"/>
</dbReference>
<dbReference type="PANTHER" id="PTHR48100">
    <property type="entry name" value="BROAD-SPECIFICITY PHOSPHATASE YOR283W-RELATED"/>
    <property type="match status" value="1"/>
</dbReference>
<keyword evidence="2" id="KW-1185">Reference proteome</keyword>
<dbReference type="SMART" id="SM00855">
    <property type="entry name" value="PGAM"/>
    <property type="match status" value="1"/>
</dbReference>
<reference evidence="1 2" key="1">
    <citation type="submission" date="2016-10" db="EMBL/GenBank/DDBJ databases">
        <authorList>
            <person name="de Groot N.N."/>
        </authorList>
    </citation>
    <scope>NUCLEOTIDE SEQUENCE [LARGE SCALE GENOMIC DNA]</scope>
    <source>
        <strain evidence="1 2">CGMCC 1.10228</strain>
    </source>
</reference>
<proteinExistence type="predicted"/>
<organism evidence="1 2">
    <name type="scientific">Vibrio xiamenensis</name>
    <dbReference type="NCBI Taxonomy" id="861298"/>
    <lineage>
        <taxon>Bacteria</taxon>
        <taxon>Pseudomonadati</taxon>
        <taxon>Pseudomonadota</taxon>
        <taxon>Gammaproteobacteria</taxon>
        <taxon>Vibrionales</taxon>
        <taxon>Vibrionaceae</taxon>
        <taxon>Vibrio</taxon>
    </lineage>
</organism>
<dbReference type="AlphaFoldDB" id="A0A1G8G8G3"/>
<evidence type="ECO:0000313" key="1">
    <source>
        <dbReference type="EMBL" id="SDH90570.1"/>
    </source>
</evidence>
<name>A0A1G8G8G3_9VIBR</name>
<evidence type="ECO:0000313" key="2">
    <source>
        <dbReference type="Proteomes" id="UP000198854"/>
    </source>
</evidence>
<dbReference type="Proteomes" id="UP000198854">
    <property type="component" value="Unassembled WGS sequence"/>
</dbReference>
<accession>A0A1G8G8G3</accession>
<dbReference type="PANTHER" id="PTHR48100:SF59">
    <property type="entry name" value="ADENOSYLCOBALAMIN_ALPHA-RIBAZOLE PHOSPHATASE"/>
    <property type="match status" value="1"/>
</dbReference>